<dbReference type="Proteomes" id="UP001150238">
    <property type="component" value="Unassembled WGS sequence"/>
</dbReference>
<protein>
    <submittedName>
        <fullName evidence="2">Uncharacterized protein</fullName>
    </submittedName>
</protein>
<evidence type="ECO:0000313" key="2">
    <source>
        <dbReference type="EMBL" id="KAJ4484993.1"/>
    </source>
</evidence>
<feature type="region of interest" description="Disordered" evidence="1">
    <location>
        <begin position="322"/>
        <end position="367"/>
    </location>
</feature>
<organism evidence="2 3">
    <name type="scientific">Lentinula lateritia</name>
    <dbReference type="NCBI Taxonomy" id="40482"/>
    <lineage>
        <taxon>Eukaryota</taxon>
        <taxon>Fungi</taxon>
        <taxon>Dikarya</taxon>
        <taxon>Basidiomycota</taxon>
        <taxon>Agaricomycotina</taxon>
        <taxon>Agaricomycetes</taxon>
        <taxon>Agaricomycetidae</taxon>
        <taxon>Agaricales</taxon>
        <taxon>Marasmiineae</taxon>
        <taxon>Omphalotaceae</taxon>
        <taxon>Lentinula</taxon>
    </lineage>
</organism>
<accession>A0A9W9DT35</accession>
<proteinExistence type="predicted"/>
<evidence type="ECO:0000313" key="3">
    <source>
        <dbReference type="Proteomes" id="UP001150238"/>
    </source>
</evidence>
<reference evidence="2" key="1">
    <citation type="submission" date="2022-08" db="EMBL/GenBank/DDBJ databases">
        <authorList>
            <consortium name="DOE Joint Genome Institute"/>
            <person name="Min B."/>
            <person name="Riley R."/>
            <person name="Sierra-Patev S."/>
            <person name="Naranjo-Ortiz M."/>
            <person name="Looney B."/>
            <person name="Konkel Z."/>
            <person name="Slot J.C."/>
            <person name="Sakamoto Y."/>
            <person name="Steenwyk J.L."/>
            <person name="Rokas A."/>
            <person name="Carro J."/>
            <person name="Camarero S."/>
            <person name="Ferreira P."/>
            <person name="Molpeceres G."/>
            <person name="Ruiz-Duenas F.J."/>
            <person name="Serrano A."/>
            <person name="Henrissat B."/>
            <person name="Drula E."/>
            <person name="Hughes K.W."/>
            <person name="Mata J.L."/>
            <person name="Ishikawa N.K."/>
            <person name="Vargas-Isla R."/>
            <person name="Ushijima S."/>
            <person name="Smith C.A."/>
            <person name="Ahrendt S."/>
            <person name="Andreopoulos W."/>
            <person name="He G."/>
            <person name="Labutti K."/>
            <person name="Lipzen A."/>
            <person name="Ng V."/>
            <person name="Sandor L."/>
            <person name="Barry K."/>
            <person name="Martinez A.T."/>
            <person name="Xiao Y."/>
            <person name="Gibbons J.G."/>
            <person name="Terashima K."/>
            <person name="Hibbett D.S."/>
            <person name="Grigoriev I.V."/>
        </authorList>
    </citation>
    <scope>NUCLEOTIDE SEQUENCE</scope>
    <source>
        <strain evidence="2">Sp2 HRB7682 ss15</strain>
    </source>
</reference>
<feature type="region of interest" description="Disordered" evidence="1">
    <location>
        <begin position="1"/>
        <end position="20"/>
    </location>
</feature>
<name>A0A9W9DT35_9AGAR</name>
<comment type="caution">
    <text evidence="2">The sequence shown here is derived from an EMBL/GenBank/DDBJ whole genome shotgun (WGS) entry which is preliminary data.</text>
</comment>
<dbReference type="EMBL" id="JANVFS010000011">
    <property type="protein sequence ID" value="KAJ4484993.1"/>
    <property type="molecule type" value="Genomic_DNA"/>
</dbReference>
<feature type="compositionally biased region" description="Basic and acidic residues" evidence="1">
    <location>
        <begin position="322"/>
        <end position="341"/>
    </location>
</feature>
<gene>
    <name evidence="2" type="ORF">C8J55DRAFT_559154</name>
</gene>
<sequence length="513" mass="58188">MGVSSKRSWTRLEVKKSPQPQSDINTVSYYQYFLPCQDDDTVTIQVEDLPKKRSPCVNLKTLEGWKDFQAKGNILLTEDDFTSPEPSRVRQVRSATNQRLHIRDKYGIDLDMSSVSKVIQVASKLKKTAIAVGGRQMEVCSEFRNETTTLRRDMGKLEERVVKAEKGRAGGEKTAGDSVQRQEMVQLKSRVQNLEKVALKLPTGSEIDVRVATAISQAKEEIAGMCKGVQGEMRALRGVVKNDVKIVSKEARDEGKAEMKGQMRLEMENKSNEQRKKAEAYTAKVEDMVKDLVARMEKLERETCELEAKNRDLENRVDRMAHEGRQEEEAQVERMSERAREVTGYGAHQKRMGEEETVYDSRSGKVPRGNYAESVHDMGSRGNGHRDFRQNESHTRGSYQHNRAYGMPPPRLGQLAPTAPAKDKQDLRLAIGVFRGRYATATVGEQIALIAQTVPRSFIPSDARRDDCRFGLLVMTFRSYNDRDAFTQEWSAHYKNSLLEREGLKLRGIGEDF</sequence>
<reference evidence="2" key="2">
    <citation type="journal article" date="2023" name="Proc. Natl. Acad. Sci. U.S.A.">
        <title>A global phylogenomic analysis of the shiitake genus Lentinula.</title>
        <authorList>
            <person name="Sierra-Patev S."/>
            <person name="Min B."/>
            <person name="Naranjo-Ortiz M."/>
            <person name="Looney B."/>
            <person name="Konkel Z."/>
            <person name="Slot J.C."/>
            <person name="Sakamoto Y."/>
            <person name="Steenwyk J.L."/>
            <person name="Rokas A."/>
            <person name="Carro J."/>
            <person name="Camarero S."/>
            <person name="Ferreira P."/>
            <person name="Molpeceres G."/>
            <person name="Ruiz-Duenas F.J."/>
            <person name="Serrano A."/>
            <person name="Henrissat B."/>
            <person name="Drula E."/>
            <person name="Hughes K.W."/>
            <person name="Mata J.L."/>
            <person name="Ishikawa N.K."/>
            <person name="Vargas-Isla R."/>
            <person name="Ushijima S."/>
            <person name="Smith C.A."/>
            <person name="Donoghue J."/>
            <person name="Ahrendt S."/>
            <person name="Andreopoulos W."/>
            <person name="He G."/>
            <person name="LaButti K."/>
            <person name="Lipzen A."/>
            <person name="Ng V."/>
            <person name="Riley R."/>
            <person name="Sandor L."/>
            <person name="Barry K."/>
            <person name="Martinez A.T."/>
            <person name="Xiao Y."/>
            <person name="Gibbons J.G."/>
            <person name="Terashima K."/>
            <person name="Grigoriev I.V."/>
            <person name="Hibbett D."/>
        </authorList>
    </citation>
    <scope>NUCLEOTIDE SEQUENCE</scope>
    <source>
        <strain evidence="2">Sp2 HRB7682 ss15</strain>
    </source>
</reference>
<dbReference type="AlphaFoldDB" id="A0A9W9DT35"/>
<evidence type="ECO:0000256" key="1">
    <source>
        <dbReference type="SAM" id="MobiDB-lite"/>
    </source>
</evidence>